<dbReference type="AlphaFoldDB" id="A0A0F8VQZ0"/>
<protein>
    <submittedName>
        <fullName evidence="1">Uncharacterized protein</fullName>
    </submittedName>
</protein>
<accession>A0A0F8VQZ0</accession>
<name>A0A0F8VQZ0_9ZZZZ</name>
<gene>
    <name evidence="1" type="ORF">LCGC14_3162330</name>
</gene>
<dbReference type="EMBL" id="LAZR01069933">
    <property type="protein sequence ID" value="KKK46727.1"/>
    <property type="molecule type" value="Genomic_DNA"/>
</dbReference>
<sequence>MNRICHLCATHYNDDPYFQEQPSHTPQKCLEILQYRKYKVELEFHEIERQLARAKLEYTKSGKKKGL</sequence>
<proteinExistence type="predicted"/>
<organism evidence="1">
    <name type="scientific">marine sediment metagenome</name>
    <dbReference type="NCBI Taxonomy" id="412755"/>
    <lineage>
        <taxon>unclassified sequences</taxon>
        <taxon>metagenomes</taxon>
        <taxon>ecological metagenomes</taxon>
    </lineage>
</organism>
<reference evidence="1" key="1">
    <citation type="journal article" date="2015" name="Nature">
        <title>Complex archaea that bridge the gap between prokaryotes and eukaryotes.</title>
        <authorList>
            <person name="Spang A."/>
            <person name="Saw J.H."/>
            <person name="Jorgensen S.L."/>
            <person name="Zaremba-Niedzwiedzka K."/>
            <person name="Martijn J."/>
            <person name="Lind A.E."/>
            <person name="van Eijk R."/>
            <person name="Schleper C."/>
            <person name="Guy L."/>
            <person name="Ettema T.J."/>
        </authorList>
    </citation>
    <scope>NUCLEOTIDE SEQUENCE</scope>
</reference>
<comment type="caution">
    <text evidence="1">The sequence shown here is derived from an EMBL/GenBank/DDBJ whole genome shotgun (WGS) entry which is preliminary data.</text>
</comment>
<evidence type="ECO:0000313" key="1">
    <source>
        <dbReference type="EMBL" id="KKK46727.1"/>
    </source>
</evidence>